<dbReference type="PANTHER" id="PTHR30136:SF24">
    <property type="entry name" value="HTH-TYPE TRANSCRIPTIONAL REPRESSOR ALLR"/>
    <property type="match status" value="1"/>
</dbReference>
<evidence type="ECO:0000256" key="3">
    <source>
        <dbReference type="ARBA" id="ARBA00023163"/>
    </source>
</evidence>
<dbReference type="SUPFAM" id="SSF46785">
    <property type="entry name" value="Winged helix' DNA-binding domain"/>
    <property type="match status" value="1"/>
</dbReference>
<feature type="domain" description="HTH iclR-type" evidence="6">
    <location>
        <begin position="25"/>
        <end position="86"/>
    </location>
</feature>
<comment type="caution">
    <text evidence="8">The sequence shown here is derived from an EMBL/GenBank/DDBJ whole genome shotgun (WGS) entry which is preliminary data.</text>
</comment>
<feature type="domain" description="IclR-ED" evidence="7">
    <location>
        <begin position="87"/>
        <end position="270"/>
    </location>
</feature>
<dbReference type="Gene3D" id="1.10.10.10">
    <property type="entry name" value="Winged helix-like DNA-binding domain superfamily/Winged helix DNA-binding domain"/>
    <property type="match status" value="1"/>
</dbReference>
<keyword evidence="9" id="KW-1185">Reference proteome</keyword>
<dbReference type="InterPro" id="IPR005471">
    <property type="entry name" value="Tscrpt_reg_IclR_N"/>
</dbReference>
<dbReference type="InterPro" id="IPR029016">
    <property type="entry name" value="GAF-like_dom_sf"/>
</dbReference>
<sequence>MRFVYTGQWPMEGGTFMDSREKQTMQSLERALDVLEALSSSHGGIGVSELAVKTGLSKTTTHRILQTLATRGYAEKTLSGAYELGPQPFILMSRHINSLELQVEARPYLLALEHALKLPAYLGVLDGPFISIIGKESESKADEDFTRVGKRYPAHCSSMGKVLLSCLSAEELEEALFDFTFEPHTPNTITNRRDFVRYLRTVRRNGWAADCEESEFDHRCIAAPIFDFSGEAVAAVGVSGSNGDLPEEDFAAVAHKVMRAAAGISRRMGYVE</sequence>
<dbReference type="PROSITE" id="PS51078">
    <property type="entry name" value="ICLR_ED"/>
    <property type="match status" value="1"/>
</dbReference>
<evidence type="ECO:0000259" key="6">
    <source>
        <dbReference type="PROSITE" id="PS51077"/>
    </source>
</evidence>
<dbReference type="InterPro" id="IPR036388">
    <property type="entry name" value="WH-like_DNA-bd_sf"/>
</dbReference>
<dbReference type="FunFam" id="1.10.10.10:FF:000056">
    <property type="entry name" value="IclR family transcriptional regulator"/>
    <property type="match status" value="1"/>
</dbReference>
<dbReference type="Proteomes" id="UP000269591">
    <property type="component" value="Unassembled WGS sequence"/>
</dbReference>
<proteinExistence type="predicted"/>
<organism evidence="8 9">
    <name type="scientific">Slackia equolifaciens</name>
    <dbReference type="NCBI Taxonomy" id="498718"/>
    <lineage>
        <taxon>Bacteria</taxon>
        <taxon>Bacillati</taxon>
        <taxon>Actinomycetota</taxon>
        <taxon>Coriobacteriia</taxon>
        <taxon>Eggerthellales</taxon>
        <taxon>Eggerthellaceae</taxon>
        <taxon>Slackia</taxon>
    </lineage>
</organism>
<evidence type="ECO:0000256" key="4">
    <source>
        <dbReference type="ARBA" id="ARBA00058938"/>
    </source>
</evidence>
<keyword evidence="2" id="KW-0238">DNA-binding</keyword>
<dbReference type="Gene3D" id="3.30.450.40">
    <property type="match status" value="1"/>
</dbReference>
<dbReference type="GO" id="GO:0003700">
    <property type="term" value="F:DNA-binding transcription factor activity"/>
    <property type="evidence" value="ECO:0007669"/>
    <property type="project" value="TreeGrafter"/>
</dbReference>
<dbReference type="AlphaFoldDB" id="A0A3N0B1M6"/>
<evidence type="ECO:0000313" key="9">
    <source>
        <dbReference type="Proteomes" id="UP000269591"/>
    </source>
</evidence>
<gene>
    <name evidence="8" type="ORF">DMP06_04975</name>
</gene>
<dbReference type="EMBL" id="QIBX01000006">
    <property type="protein sequence ID" value="RNL40486.1"/>
    <property type="molecule type" value="Genomic_DNA"/>
</dbReference>
<name>A0A3N0B1M6_9ACTN</name>
<evidence type="ECO:0000256" key="5">
    <source>
        <dbReference type="ARBA" id="ARBA00070406"/>
    </source>
</evidence>
<dbReference type="PANTHER" id="PTHR30136">
    <property type="entry name" value="HELIX-TURN-HELIX TRANSCRIPTIONAL REGULATOR, ICLR FAMILY"/>
    <property type="match status" value="1"/>
</dbReference>
<keyword evidence="1" id="KW-0805">Transcription regulation</keyword>
<comment type="function">
    <text evidence="4">May be an activator protein for the gylABX operon.</text>
</comment>
<dbReference type="SUPFAM" id="SSF55781">
    <property type="entry name" value="GAF domain-like"/>
    <property type="match status" value="1"/>
</dbReference>
<dbReference type="GO" id="GO:0045892">
    <property type="term" value="P:negative regulation of DNA-templated transcription"/>
    <property type="evidence" value="ECO:0007669"/>
    <property type="project" value="TreeGrafter"/>
</dbReference>
<dbReference type="SMART" id="SM00346">
    <property type="entry name" value="HTH_ICLR"/>
    <property type="match status" value="1"/>
</dbReference>
<evidence type="ECO:0000256" key="1">
    <source>
        <dbReference type="ARBA" id="ARBA00023015"/>
    </source>
</evidence>
<dbReference type="InterPro" id="IPR050707">
    <property type="entry name" value="HTH_MetabolicPath_Reg"/>
</dbReference>
<dbReference type="InterPro" id="IPR014757">
    <property type="entry name" value="Tscrpt_reg_IclR_C"/>
</dbReference>
<evidence type="ECO:0000256" key="2">
    <source>
        <dbReference type="ARBA" id="ARBA00023125"/>
    </source>
</evidence>
<protein>
    <recommendedName>
        <fullName evidence="5">Glycerol operon regulatory protein</fullName>
    </recommendedName>
</protein>
<accession>A0A3N0B1M6</accession>
<dbReference type="PROSITE" id="PS51077">
    <property type="entry name" value="HTH_ICLR"/>
    <property type="match status" value="1"/>
</dbReference>
<dbReference type="Pfam" id="PF01614">
    <property type="entry name" value="IclR_C"/>
    <property type="match status" value="1"/>
</dbReference>
<keyword evidence="3" id="KW-0804">Transcription</keyword>
<reference evidence="9" key="1">
    <citation type="submission" date="2018-05" db="EMBL/GenBank/DDBJ databases">
        <title>Genome Sequencing of selected type strains of the family Eggerthellaceae.</title>
        <authorList>
            <person name="Danylec N."/>
            <person name="Stoll D.A."/>
            <person name="Doetsch A."/>
            <person name="Huch M."/>
        </authorList>
    </citation>
    <scope>NUCLEOTIDE SEQUENCE [LARGE SCALE GENOMIC DNA]</scope>
    <source>
        <strain evidence="9">DSM 24851</strain>
    </source>
</reference>
<dbReference type="GO" id="GO:0003677">
    <property type="term" value="F:DNA binding"/>
    <property type="evidence" value="ECO:0007669"/>
    <property type="project" value="UniProtKB-KW"/>
</dbReference>
<dbReference type="Pfam" id="PF09339">
    <property type="entry name" value="HTH_IclR"/>
    <property type="match status" value="1"/>
</dbReference>
<dbReference type="InterPro" id="IPR036390">
    <property type="entry name" value="WH_DNA-bd_sf"/>
</dbReference>
<evidence type="ECO:0000313" key="8">
    <source>
        <dbReference type="EMBL" id="RNL40486.1"/>
    </source>
</evidence>
<evidence type="ECO:0000259" key="7">
    <source>
        <dbReference type="PROSITE" id="PS51078"/>
    </source>
</evidence>